<keyword evidence="2" id="KW-1185">Reference proteome</keyword>
<accession>A0A2V5HRQ8</accession>
<gene>
    <name evidence="1" type="ORF">BO99DRAFT_406521</name>
</gene>
<dbReference type="AlphaFoldDB" id="A0A2V5HRQ8"/>
<dbReference type="Proteomes" id="UP000249829">
    <property type="component" value="Unassembled WGS sequence"/>
</dbReference>
<dbReference type="STRING" id="1450538.A0A2V5HRQ8"/>
<evidence type="ECO:0000313" key="1">
    <source>
        <dbReference type="EMBL" id="PYI14597.1"/>
    </source>
</evidence>
<dbReference type="EMBL" id="KZ825207">
    <property type="protein sequence ID" value="PYI14597.1"/>
    <property type="molecule type" value="Genomic_DNA"/>
</dbReference>
<organism evidence="1 2">
    <name type="scientific">Aspergillus violaceofuscus (strain CBS 115571)</name>
    <dbReference type="NCBI Taxonomy" id="1450538"/>
    <lineage>
        <taxon>Eukaryota</taxon>
        <taxon>Fungi</taxon>
        <taxon>Dikarya</taxon>
        <taxon>Ascomycota</taxon>
        <taxon>Pezizomycotina</taxon>
        <taxon>Eurotiomycetes</taxon>
        <taxon>Eurotiomycetidae</taxon>
        <taxon>Eurotiales</taxon>
        <taxon>Aspergillaceae</taxon>
        <taxon>Aspergillus</taxon>
    </lineage>
</organism>
<evidence type="ECO:0000313" key="2">
    <source>
        <dbReference type="Proteomes" id="UP000249829"/>
    </source>
</evidence>
<protein>
    <submittedName>
        <fullName evidence="1">Uncharacterized protein</fullName>
    </submittedName>
</protein>
<reference evidence="1 2" key="1">
    <citation type="submission" date="2018-02" db="EMBL/GenBank/DDBJ databases">
        <title>The genomes of Aspergillus section Nigri reveals drivers in fungal speciation.</title>
        <authorList>
            <consortium name="DOE Joint Genome Institute"/>
            <person name="Vesth T.C."/>
            <person name="Nybo J."/>
            <person name="Theobald S."/>
            <person name="Brandl J."/>
            <person name="Frisvad J.C."/>
            <person name="Nielsen K.F."/>
            <person name="Lyhne E.K."/>
            <person name="Kogle M.E."/>
            <person name="Kuo A."/>
            <person name="Riley R."/>
            <person name="Clum A."/>
            <person name="Nolan M."/>
            <person name="Lipzen A."/>
            <person name="Salamov A."/>
            <person name="Henrissat B."/>
            <person name="Wiebenga A."/>
            <person name="De vries R.P."/>
            <person name="Grigoriev I.V."/>
            <person name="Mortensen U.H."/>
            <person name="Andersen M.R."/>
            <person name="Baker S.E."/>
        </authorList>
    </citation>
    <scope>NUCLEOTIDE SEQUENCE [LARGE SCALE GENOMIC DNA]</scope>
    <source>
        <strain evidence="1 2">CBS 115571</strain>
    </source>
</reference>
<dbReference type="OMA" id="NLHNWKA"/>
<name>A0A2V5HRQ8_ASPV1</name>
<sequence length="378" mass="41789">MKFWTGSPTSDTAVPFDAQSSASSEYIPVGIESDLSPPSPVRHQSEFDDTVCVLEAPGLTLHNGRGHQIGYHPYSEPEVSQTVLMRLSPSPQLSPTAPDLTGVSLVGNPLSGSKPSHKKLFGENGWLGSNADLRELAGDNHKSFGLRRLGKKFKMHVEDLVEDLVSRPPRSDGRPCPDISFEQTGDLFKVNLSIHSSGPIPERYGPARTVPVSLDAPTQARLYSQLEVMICVVANRFLVEQHNRGLLSGESISKVTNYWAAKNRPRVVEFHYDQATQRQLILSNLRTVQFNGCSATNPVQLRTNLNNWKAIGKEMSVRTFCAPDSAIRKQMYDIHKLLEMLGAPCSGRNGPTLALTGSIYVFCLSFPRKYYCLHVSLR</sequence>
<proteinExistence type="predicted"/>